<dbReference type="Pfam" id="PF13520">
    <property type="entry name" value="AA_permease_2"/>
    <property type="match status" value="1"/>
</dbReference>
<accession>A0ABW6G073</accession>
<feature type="transmembrane region" description="Helical" evidence="6">
    <location>
        <begin position="137"/>
        <end position="157"/>
    </location>
</feature>
<dbReference type="PANTHER" id="PTHR42770">
    <property type="entry name" value="AMINO ACID TRANSPORTER-RELATED"/>
    <property type="match status" value="1"/>
</dbReference>
<evidence type="ECO:0000256" key="1">
    <source>
        <dbReference type="ARBA" id="ARBA00004651"/>
    </source>
</evidence>
<protein>
    <submittedName>
        <fullName evidence="7">APC family permease</fullName>
    </submittedName>
</protein>
<evidence type="ECO:0000313" key="7">
    <source>
        <dbReference type="EMBL" id="MFD6792579.1"/>
    </source>
</evidence>
<feature type="transmembrane region" description="Helical" evidence="6">
    <location>
        <begin position="332"/>
        <end position="352"/>
    </location>
</feature>
<comment type="caution">
    <text evidence="7">The sequence shown here is derived from an EMBL/GenBank/DDBJ whole genome shotgun (WGS) entry which is preliminary data.</text>
</comment>
<feature type="transmembrane region" description="Helical" evidence="6">
    <location>
        <begin position="83"/>
        <end position="104"/>
    </location>
</feature>
<keyword evidence="2" id="KW-1003">Cell membrane</keyword>
<dbReference type="PIRSF" id="PIRSF006060">
    <property type="entry name" value="AA_transporter"/>
    <property type="match status" value="1"/>
</dbReference>
<feature type="transmembrane region" description="Helical" evidence="6">
    <location>
        <begin position="210"/>
        <end position="233"/>
    </location>
</feature>
<evidence type="ECO:0000256" key="2">
    <source>
        <dbReference type="ARBA" id="ARBA00022475"/>
    </source>
</evidence>
<feature type="transmembrane region" description="Helical" evidence="6">
    <location>
        <begin position="110"/>
        <end position="130"/>
    </location>
</feature>
<gene>
    <name evidence="7" type="ORF">ACFWGY_04525</name>
</gene>
<dbReference type="InterPro" id="IPR050367">
    <property type="entry name" value="APC_superfamily"/>
</dbReference>
<keyword evidence="3 6" id="KW-0812">Transmembrane</keyword>
<comment type="subcellular location">
    <subcellularLocation>
        <location evidence="1">Cell membrane</location>
        <topology evidence="1">Multi-pass membrane protein</topology>
    </subcellularLocation>
</comment>
<keyword evidence="8" id="KW-1185">Reference proteome</keyword>
<keyword evidence="5 6" id="KW-0472">Membrane</keyword>
<feature type="transmembrane region" description="Helical" evidence="6">
    <location>
        <begin position="7"/>
        <end position="26"/>
    </location>
</feature>
<dbReference type="InterPro" id="IPR002293">
    <property type="entry name" value="AA/rel_permease1"/>
</dbReference>
<proteinExistence type="predicted"/>
<dbReference type="Proteomes" id="UP001598673">
    <property type="component" value="Unassembled WGS sequence"/>
</dbReference>
<evidence type="ECO:0000256" key="4">
    <source>
        <dbReference type="ARBA" id="ARBA00022989"/>
    </source>
</evidence>
<dbReference type="Gene3D" id="1.20.1740.10">
    <property type="entry name" value="Amino acid/polyamine transporter I"/>
    <property type="match status" value="1"/>
</dbReference>
<evidence type="ECO:0000256" key="6">
    <source>
        <dbReference type="SAM" id="Phobius"/>
    </source>
</evidence>
<organism evidence="7 8">
    <name type="scientific">Prauserella salsuginis</name>
    <dbReference type="NCBI Taxonomy" id="387889"/>
    <lineage>
        <taxon>Bacteria</taxon>
        <taxon>Bacillati</taxon>
        <taxon>Actinomycetota</taxon>
        <taxon>Actinomycetes</taxon>
        <taxon>Pseudonocardiales</taxon>
        <taxon>Pseudonocardiaceae</taxon>
        <taxon>Prauserella</taxon>
        <taxon>Prauserella salsuginis group</taxon>
    </lineage>
</organism>
<evidence type="ECO:0000256" key="5">
    <source>
        <dbReference type="ARBA" id="ARBA00023136"/>
    </source>
</evidence>
<feature type="transmembrane region" description="Helical" evidence="6">
    <location>
        <begin position="177"/>
        <end position="198"/>
    </location>
</feature>
<evidence type="ECO:0000313" key="8">
    <source>
        <dbReference type="Proteomes" id="UP001598673"/>
    </source>
</evidence>
<dbReference type="RefSeq" id="WP_258936863.1">
    <property type="nucleotide sequence ID" value="NZ_JANBBF010000010.1"/>
</dbReference>
<evidence type="ECO:0000256" key="3">
    <source>
        <dbReference type="ARBA" id="ARBA00022692"/>
    </source>
</evidence>
<feature type="transmembrane region" description="Helical" evidence="6">
    <location>
        <begin position="305"/>
        <end position="326"/>
    </location>
</feature>
<keyword evidence="4 6" id="KW-1133">Transmembrane helix</keyword>
<name>A0ABW6G073_9PSEU</name>
<feature type="transmembrane region" description="Helical" evidence="6">
    <location>
        <begin position="32"/>
        <end position="53"/>
    </location>
</feature>
<reference evidence="7 8" key="1">
    <citation type="submission" date="2024-09" db="EMBL/GenBank/DDBJ databases">
        <title>The Natural Products Discovery Center: Release of the First 8490 Sequenced Strains for Exploring Actinobacteria Biosynthetic Diversity.</title>
        <authorList>
            <person name="Kalkreuter E."/>
            <person name="Kautsar S.A."/>
            <person name="Yang D."/>
            <person name="Bader C.D."/>
            <person name="Teijaro C.N."/>
            <person name="Fluegel L."/>
            <person name="Davis C.M."/>
            <person name="Simpson J.R."/>
            <person name="Lauterbach L."/>
            <person name="Steele A.D."/>
            <person name="Gui C."/>
            <person name="Meng S."/>
            <person name="Li G."/>
            <person name="Viehrig K."/>
            <person name="Ye F."/>
            <person name="Su P."/>
            <person name="Kiefer A.F."/>
            <person name="Nichols A."/>
            <person name="Cepeda A.J."/>
            <person name="Yan W."/>
            <person name="Fan B."/>
            <person name="Jiang Y."/>
            <person name="Adhikari A."/>
            <person name="Zheng C.-J."/>
            <person name="Schuster L."/>
            <person name="Cowan T.M."/>
            <person name="Smanski M.J."/>
            <person name="Chevrette M.G."/>
            <person name="De Carvalho L.P.S."/>
            <person name="Shen B."/>
        </authorList>
    </citation>
    <scope>NUCLEOTIDE SEQUENCE [LARGE SCALE GENOMIC DNA]</scope>
    <source>
        <strain evidence="7 8">NPDC060353</strain>
    </source>
</reference>
<dbReference type="EMBL" id="JBHXCV010000002">
    <property type="protein sequence ID" value="MFD6792579.1"/>
    <property type="molecule type" value="Genomic_DNA"/>
</dbReference>
<feature type="transmembrane region" description="Helical" evidence="6">
    <location>
        <begin position="359"/>
        <end position="392"/>
    </location>
</feature>
<sequence length="401" mass="41090">MTFARCLALYVTSIVGVGVLGLPALAYRQAGVWSLVAWLVMIVLGAAVGYFFLQLALHHASGGGVADYARAAFGDPLGRLCGYLFYFAIPFGAPATAHIAALMLGEYQSWQYWTAFGIILVGAVIANAAGTTVAFRVQLVGAVVLAVALAVAVGGAITHVEPANFTTGPEHGPLSALGALLIVFFAFAGWEAVTGFAHEALTAGVNLRRVTAITVAIIAVLYTGFAVTSIGAIGPDLATTPNALGTLLSTTFGPHAVWVSRALSLLLGLLAVNAFVGSVARLGADLTRRRHLPQPLARATVRTHSLQLGILGAVVTAVFAPTALGMDTTVEIASGMFAAVTIIGLLAAARLLTLSKPALLVLFVTCALFASAILSNLAAIVTITAVAAATVVFVRNRAGST</sequence>
<feature type="transmembrane region" description="Helical" evidence="6">
    <location>
        <begin position="262"/>
        <end position="284"/>
    </location>
</feature>
<dbReference type="PANTHER" id="PTHR42770:SF13">
    <property type="entry name" value="L-METHIONINE_BRANCHED-CHAIN AMINO ACID EXPORTER YJEH"/>
    <property type="match status" value="1"/>
</dbReference>